<keyword evidence="6" id="KW-1185">Reference proteome</keyword>
<evidence type="ECO:0000259" key="3">
    <source>
        <dbReference type="PROSITE" id="PS51186"/>
    </source>
</evidence>
<feature type="domain" description="N-acetyltransferase" evidence="3">
    <location>
        <begin position="3"/>
        <end position="154"/>
    </location>
</feature>
<dbReference type="Proteomes" id="UP000054698">
    <property type="component" value="Unassembled WGS sequence"/>
</dbReference>
<reference evidence="4 6" key="1">
    <citation type="submission" date="2015-11" db="EMBL/GenBank/DDBJ databases">
        <title>Genomic analysis of 38 Legionella species identifies large and diverse effector repertoires.</title>
        <authorList>
            <person name="Burstein D."/>
            <person name="Amaro F."/>
            <person name="Zusman T."/>
            <person name="Lifshitz Z."/>
            <person name="Cohen O."/>
            <person name="Gilbert J.A."/>
            <person name="Pupko T."/>
            <person name="Shuman H.A."/>
            <person name="Segal G."/>
        </authorList>
    </citation>
    <scope>NUCLEOTIDE SEQUENCE [LARGE SCALE GENOMIC DNA]</scope>
    <source>
        <strain evidence="4 6">WO-44C</strain>
    </source>
</reference>
<feature type="domain" description="N-acetyltransferase" evidence="3">
    <location>
        <begin position="164"/>
        <end position="327"/>
    </location>
</feature>
<dbReference type="CDD" id="cd04301">
    <property type="entry name" value="NAT_SF"/>
    <property type="match status" value="2"/>
</dbReference>
<dbReference type="PANTHER" id="PTHR43877">
    <property type="entry name" value="AMINOALKYLPHOSPHONATE N-ACETYLTRANSFERASE-RELATED-RELATED"/>
    <property type="match status" value="1"/>
</dbReference>
<evidence type="ECO:0000256" key="1">
    <source>
        <dbReference type="ARBA" id="ARBA00022679"/>
    </source>
</evidence>
<dbReference type="InterPro" id="IPR050832">
    <property type="entry name" value="Bact_Acetyltransf"/>
</dbReference>
<dbReference type="RefSeq" id="WP_238584849.1">
    <property type="nucleotide sequence ID" value="NZ_CAAAHT010000012.1"/>
</dbReference>
<dbReference type="PATRIC" id="fig|453.4.peg.493"/>
<dbReference type="SUPFAM" id="SSF55729">
    <property type="entry name" value="Acyl-CoA N-acyltransferases (Nat)"/>
    <property type="match status" value="2"/>
</dbReference>
<reference evidence="5 7" key="2">
    <citation type="submission" date="2018-06" db="EMBL/GenBank/DDBJ databases">
        <authorList>
            <consortium name="Pathogen Informatics"/>
            <person name="Doyle S."/>
        </authorList>
    </citation>
    <scope>NUCLEOTIDE SEQUENCE [LARGE SCALE GENOMIC DNA]</scope>
    <source>
        <strain evidence="5 7">NCTC12022</strain>
    </source>
</reference>
<evidence type="ECO:0000313" key="7">
    <source>
        <dbReference type="Proteomes" id="UP000251942"/>
    </source>
</evidence>
<organism evidence="4 6">
    <name type="scientific">Legionella feeleii</name>
    <dbReference type="NCBI Taxonomy" id="453"/>
    <lineage>
        <taxon>Bacteria</taxon>
        <taxon>Pseudomonadati</taxon>
        <taxon>Pseudomonadota</taxon>
        <taxon>Gammaproteobacteria</taxon>
        <taxon>Legionellales</taxon>
        <taxon>Legionellaceae</taxon>
        <taxon>Legionella</taxon>
    </lineage>
</organism>
<proteinExistence type="predicted"/>
<dbReference type="STRING" id="453.Lfee_0455"/>
<evidence type="ECO:0000313" key="4">
    <source>
        <dbReference type="EMBL" id="KTD03099.1"/>
    </source>
</evidence>
<dbReference type="EMBL" id="LNYB01000016">
    <property type="protein sequence ID" value="KTD03099.1"/>
    <property type="molecule type" value="Genomic_DNA"/>
</dbReference>
<evidence type="ECO:0000256" key="2">
    <source>
        <dbReference type="ARBA" id="ARBA00023315"/>
    </source>
</evidence>
<gene>
    <name evidence="4" type="ORF">Lfee_0455</name>
    <name evidence="5" type="ORF">NCTC12022_02068</name>
</gene>
<keyword evidence="1 4" id="KW-0808">Transferase</keyword>
<dbReference type="InterPro" id="IPR016181">
    <property type="entry name" value="Acyl_CoA_acyltransferase"/>
</dbReference>
<dbReference type="Gene3D" id="3.40.630.30">
    <property type="match status" value="2"/>
</dbReference>
<dbReference type="Proteomes" id="UP000251942">
    <property type="component" value="Unassembled WGS sequence"/>
</dbReference>
<keyword evidence="2 5" id="KW-0012">Acyltransferase</keyword>
<evidence type="ECO:0000313" key="5">
    <source>
        <dbReference type="EMBL" id="SPX61328.1"/>
    </source>
</evidence>
<protein>
    <submittedName>
        <fullName evidence="5">Acyl-CoA N-acyltransferase</fullName>
    </submittedName>
    <submittedName>
        <fullName evidence="4">GNAT family acetyltransferase</fullName>
    </submittedName>
</protein>
<evidence type="ECO:0000313" key="6">
    <source>
        <dbReference type="Proteomes" id="UP000054698"/>
    </source>
</evidence>
<sequence>MMITIEQLSPKIAQNLCRKITADLPEYFGLPACNEHYARGVLDRINFAAKLGNDYVGLLSLDFPYPTTANIYWMGVMRENHRQGVGSLLILSAMNYAHRLNASTLTVETLAPMEADKNYLKTYQFYQAQGFSPLFNLKPENYDFLMVYMAKNISDTVIKNENKISLRLLMQTDIQPIVEKFSGHDWVKPASTFMTYLAEQNRGERIIWLAFSQDDFAGYVTLKWLSSYQSFRDQNIPEIMDLNVLPPYRNKGIGSCLLDRAEQESVKKSTRCGLGVGLYGDYGQAQRLYIKRGYLPDGLGITSHYNYVVPGGRYAVDDDLVLWLTKKLV</sequence>
<dbReference type="PANTHER" id="PTHR43877:SF2">
    <property type="entry name" value="AMINOALKYLPHOSPHONATE N-ACETYLTRANSFERASE-RELATED"/>
    <property type="match status" value="1"/>
</dbReference>
<dbReference type="PROSITE" id="PS51186">
    <property type="entry name" value="GNAT"/>
    <property type="match status" value="2"/>
</dbReference>
<dbReference type="AlphaFoldDB" id="A0A0W0U603"/>
<accession>A0A0W0U603</accession>
<dbReference type="Pfam" id="PF00583">
    <property type="entry name" value="Acetyltransf_1"/>
    <property type="match status" value="2"/>
</dbReference>
<dbReference type="GO" id="GO:0016747">
    <property type="term" value="F:acyltransferase activity, transferring groups other than amino-acyl groups"/>
    <property type="evidence" value="ECO:0007669"/>
    <property type="project" value="InterPro"/>
</dbReference>
<dbReference type="EMBL" id="UASS01000018">
    <property type="protein sequence ID" value="SPX61328.1"/>
    <property type="molecule type" value="Genomic_DNA"/>
</dbReference>
<dbReference type="InterPro" id="IPR000182">
    <property type="entry name" value="GNAT_dom"/>
</dbReference>
<name>A0A0W0U603_9GAMM</name>